<proteinExistence type="predicted"/>
<gene>
    <name evidence="1" type="ORF">NT6N_35550</name>
</gene>
<evidence type="ECO:0000313" key="1">
    <source>
        <dbReference type="EMBL" id="BDS08515.1"/>
    </source>
</evidence>
<accession>A0AAT9FR49</accession>
<name>A0AAT9FR49_9BACT</name>
<dbReference type="KEGG" id="osu:NT6N_35550"/>
<dbReference type="AlphaFoldDB" id="A0AAT9FR49"/>
<reference evidence="1" key="1">
    <citation type="submission" date="2024-07" db="EMBL/GenBank/DDBJ databases">
        <title>Complete genome sequence of Verrucomicrobiaceae bacterium NT6N.</title>
        <authorList>
            <person name="Huang C."/>
            <person name="Takami H."/>
            <person name="Hamasaki K."/>
        </authorList>
    </citation>
    <scope>NUCLEOTIDE SEQUENCE</scope>
    <source>
        <strain evidence="1">NT6N</strain>
    </source>
</reference>
<sequence length="179" mass="20049">MVFSLGIGGASAQAILAPPFGMQWGDNPDKILDWAQAKKLDVVIKIPGQNPELRELRVTATEGSLPGIQAFALEARYHWGKLFEVTLHYGAPEMKPDDVKASFLKLKDSMALKHGKLVLNNKQDKKGGGFLRESESYHVEPVKGLLLLMAYTEVKDEIRKKQSARFSLMYRNENIIPKK</sequence>
<organism evidence="1">
    <name type="scientific">Oceaniferula spumae</name>
    <dbReference type="NCBI Taxonomy" id="2979115"/>
    <lineage>
        <taxon>Bacteria</taxon>
        <taxon>Pseudomonadati</taxon>
        <taxon>Verrucomicrobiota</taxon>
        <taxon>Verrucomicrobiia</taxon>
        <taxon>Verrucomicrobiales</taxon>
        <taxon>Verrucomicrobiaceae</taxon>
        <taxon>Oceaniferula</taxon>
    </lineage>
</organism>
<dbReference type="EMBL" id="AP026866">
    <property type="protein sequence ID" value="BDS08515.1"/>
    <property type="molecule type" value="Genomic_DNA"/>
</dbReference>
<protein>
    <submittedName>
        <fullName evidence="1">Uncharacterized protein</fullName>
    </submittedName>
</protein>